<feature type="domain" description="Thioesterase" evidence="4">
    <location>
        <begin position="50"/>
        <end position="121"/>
    </location>
</feature>
<dbReference type="NCBIfam" id="TIGR00369">
    <property type="entry name" value="unchar_dom_1"/>
    <property type="match status" value="1"/>
</dbReference>
<evidence type="ECO:0000259" key="4">
    <source>
        <dbReference type="Pfam" id="PF03061"/>
    </source>
</evidence>
<name>A0A7Z0D2D0_9MICO</name>
<dbReference type="InterPro" id="IPR029069">
    <property type="entry name" value="HotDog_dom_sf"/>
</dbReference>
<dbReference type="InterPro" id="IPR003736">
    <property type="entry name" value="PAAI_dom"/>
</dbReference>
<dbReference type="InterPro" id="IPR006683">
    <property type="entry name" value="Thioestr_dom"/>
</dbReference>
<comment type="similarity">
    <text evidence="1">Belongs to the thioesterase PaaI family.</text>
</comment>
<sequence length="163" mass="16667">MPASADNFPDVSRATASPFVAASGFIVDDVTTTSVRGHVDLDASHHTPWGVVHGGVYTTIVESAGSIGASKAVAESGQFAVGVHNATDFLRPATAARATVTAQALYQGRTQQLWDVVIANDATAKVLARGQLRLQNVPLRQAASDGGPGPASDDAGSSDRSNA</sequence>
<evidence type="ECO:0000256" key="1">
    <source>
        <dbReference type="ARBA" id="ARBA00008324"/>
    </source>
</evidence>
<dbReference type="PANTHER" id="PTHR43240:SF5">
    <property type="entry name" value="1,4-DIHYDROXY-2-NAPHTHOYL-COA THIOESTERASE 1"/>
    <property type="match status" value="1"/>
</dbReference>
<evidence type="ECO:0000256" key="2">
    <source>
        <dbReference type="ARBA" id="ARBA00022801"/>
    </source>
</evidence>
<feature type="compositionally biased region" description="Low complexity" evidence="3">
    <location>
        <begin position="142"/>
        <end position="163"/>
    </location>
</feature>
<comment type="caution">
    <text evidence="5">The sequence shown here is derived from an EMBL/GenBank/DDBJ whole genome shotgun (WGS) entry which is preliminary data.</text>
</comment>
<accession>A0A7Z0D2D0</accession>
<dbReference type="RefSeq" id="WP_179427677.1">
    <property type="nucleotide sequence ID" value="NZ_JACBZP010000001.1"/>
</dbReference>
<proteinExistence type="inferred from homology"/>
<dbReference type="Pfam" id="PF03061">
    <property type="entry name" value="4HBT"/>
    <property type="match status" value="1"/>
</dbReference>
<dbReference type="CDD" id="cd03443">
    <property type="entry name" value="PaaI_thioesterase"/>
    <property type="match status" value="1"/>
</dbReference>
<dbReference type="EMBL" id="JACBZP010000001">
    <property type="protein sequence ID" value="NYI67604.1"/>
    <property type="molecule type" value="Genomic_DNA"/>
</dbReference>
<reference evidence="5 6" key="1">
    <citation type="submission" date="2020-07" db="EMBL/GenBank/DDBJ databases">
        <title>Sequencing the genomes of 1000 actinobacteria strains.</title>
        <authorList>
            <person name="Klenk H.-P."/>
        </authorList>
    </citation>
    <scope>NUCLEOTIDE SEQUENCE [LARGE SCALE GENOMIC DNA]</scope>
    <source>
        <strain evidence="5 6">DSM 26341</strain>
    </source>
</reference>
<protein>
    <submittedName>
        <fullName evidence="5">Uncharacterized protein (TIGR00369 family)</fullName>
    </submittedName>
</protein>
<dbReference type="GO" id="GO:0061522">
    <property type="term" value="F:1,4-dihydroxy-2-naphthoyl-CoA thioesterase activity"/>
    <property type="evidence" value="ECO:0007669"/>
    <property type="project" value="TreeGrafter"/>
</dbReference>
<evidence type="ECO:0000313" key="5">
    <source>
        <dbReference type="EMBL" id="NYI67604.1"/>
    </source>
</evidence>
<dbReference type="PANTHER" id="PTHR43240">
    <property type="entry name" value="1,4-DIHYDROXY-2-NAPHTHOYL-COA THIOESTERASE 1"/>
    <property type="match status" value="1"/>
</dbReference>
<dbReference type="AlphaFoldDB" id="A0A7Z0D2D0"/>
<dbReference type="Gene3D" id="3.10.129.10">
    <property type="entry name" value="Hotdog Thioesterase"/>
    <property type="match status" value="1"/>
</dbReference>
<evidence type="ECO:0000256" key="3">
    <source>
        <dbReference type="SAM" id="MobiDB-lite"/>
    </source>
</evidence>
<organism evidence="5 6">
    <name type="scientific">Spelaeicoccus albus</name>
    <dbReference type="NCBI Taxonomy" id="1280376"/>
    <lineage>
        <taxon>Bacteria</taxon>
        <taxon>Bacillati</taxon>
        <taxon>Actinomycetota</taxon>
        <taxon>Actinomycetes</taxon>
        <taxon>Micrococcales</taxon>
        <taxon>Brevibacteriaceae</taxon>
        <taxon>Spelaeicoccus</taxon>
    </lineage>
</organism>
<dbReference type="Proteomes" id="UP000539111">
    <property type="component" value="Unassembled WGS sequence"/>
</dbReference>
<dbReference type="SUPFAM" id="SSF54637">
    <property type="entry name" value="Thioesterase/thiol ester dehydrase-isomerase"/>
    <property type="match status" value="1"/>
</dbReference>
<keyword evidence="6" id="KW-1185">Reference proteome</keyword>
<dbReference type="GO" id="GO:0005829">
    <property type="term" value="C:cytosol"/>
    <property type="evidence" value="ECO:0007669"/>
    <property type="project" value="TreeGrafter"/>
</dbReference>
<feature type="region of interest" description="Disordered" evidence="3">
    <location>
        <begin position="138"/>
        <end position="163"/>
    </location>
</feature>
<keyword evidence="2" id="KW-0378">Hydrolase</keyword>
<gene>
    <name evidence="5" type="ORF">BJY26_001910</name>
</gene>
<evidence type="ECO:0000313" key="6">
    <source>
        <dbReference type="Proteomes" id="UP000539111"/>
    </source>
</evidence>